<sequence>MTYYIQISTTDWPKDRVLFEDTLNTLEKLCDVQSGYILNEPVSKFGWTFIDMILKGDFHISLEQEFIDQIKKSKGSKPEEKFVTFFSNYLENNGCKIKLKLMQSN</sequence>
<protein>
    <submittedName>
        <fullName evidence="1">Uncharacterized protein</fullName>
    </submittedName>
</protein>
<organism evidence="1">
    <name type="scientific">uncultured marine thaumarchaeote KM3_25_D06</name>
    <dbReference type="NCBI Taxonomy" id="1456104"/>
    <lineage>
        <taxon>Archaea</taxon>
        <taxon>Nitrososphaerota</taxon>
        <taxon>environmental samples</taxon>
    </lineage>
</organism>
<accession>A0A075GYB7</accession>
<name>A0A075GYB7_9ARCH</name>
<proteinExistence type="predicted"/>
<dbReference type="AlphaFoldDB" id="A0A075GYB7"/>
<dbReference type="EMBL" id="KF900815">
    <property type="protein sequence ID" value="AIF07885.1"/>
    <property type="molecule type" value="Genomic_DNA"/>
</dbReference>
<evidence type="ECO:0000313" key="1">
    <source>
        <dbReference type="EMBL" id="AIF07885.1"/>
    </source>
</evidence>
<reference evidence="1" key="1">
    <citation type="journal article" date="2014" name="Genome Biol. Evol.">
        <title>Pangenome evidence for extensive interdomain horizontal transfer affecting lineage core and shell genes in uncultured planktonic thaumarchaeota and euryarchaeota.</title>
        <authorList>
            <person name="Deschamps P."/>
            <person name="Zivanovic Y."/>
            <person name="Moreira D."/>
            <person name="Rodriguez-Valera F."/>
            <person name="Lopez-Garcia P."/>
        </authorList>
    </citation>
    <scope>NUCLEOTIDE SEQUENCE</scope>
</reference>